<organism evidence="5 6">
    <name type="scientific">Lachnellula suecica</name>
    <dbReference type="NCBI Taxonomy" id="602035"/>
    <lineage>
        <taxon>Eukaryota</taxon>
        <taxon>Fungi</taxon>
        <taxon>Dikarya</taxon>
        <taxon>Ascomycota</taxon>
        <taxon>Pezizomycotina</taxon>
        <taxon>Leotiomycetes</taxon>
        <taxon>Helotiales</taxon>
        <taxon>Lachnaceae</taxon>
        <taxon>Lachnellula</taxon>
    </lineage>
</organism>
<dbReference type="InterPro" id="IPR016195">
    <property type="entry name" value="Pol/histidinol_Pase-like"/>
</dbReference>
<dbReference type="GO" id="GO:0008033">
    <property type="term" value="P:tRNA processing"/>
    <property type="evidence" value="ECO:0007669"/>
    <property type="project" value="UniProtKB-KW"/>
</dbReference>
<evidence type="ECO:0000256" key="4">
    <source>
        <dbReference type="SAM" id="MobiDB-lite"/>
    </source>
</evidence>
<evidence type="ECO:0000256" key="3">
    <source>
        <dbReference type="ARBA" id="ARBA00022694"/>
    </source>
</evidence>
<dbReference type="Gene3D" id="3.20.20.140">
    <property type="entry name" value="Metal-dependent hydrolases"/>
    <property type="match status" value="1"/>
</dbReference>
<feature type="compositionally biased region" description="Polar residues" evidence="4">
    <location>
        <begin position="232"/>
        <end position="260"/>
    </location>
</feature>
<dbReference type="AlphaFoldDB" id="A0A8T9BS45"/>
<feature type="compositionally biased region" description="Basic and acidic residues" evidence="4">
    <location>
        <begin position="218"/>
        <end position="231"/>
    </location>
</feature>
<dbReference type="Proteomes" id="UP000469558">
    <property type="component" value="Unassembled WGS sequence"/>
</dbReference>
<keyword evidence="6" id="KW-1185">Reference proteome</keyword>
<feature type="region of interest" description="Disordered" evidence="4">
    <location>
        <begin position="181"/>
        <end position="274"/>
    </location>
</feature>
<dbReference type="GO" id="GO:0005655">
    <property type="term" value="C:nucleolar ribonuclease P complex"/>
    <property type="evidence" value="ECO:0007669"/>
    <property type="project" value="TreeGrafter"/>
</dbReference>
<evidence type="ECO:0000256" key="1">
    <source>
        <dbReference type="ARBA" id="ARBA00004123"/>
    </source>
</evidence>
<reference evidence="5 6" key="1">
    <citation type="submission" date="2018-05" db="EMBL/GenBank/DDBJ databases">
        <title>Genome sequencing and assembly of the regulated plant pathogen Lachnellula willkommii and related sister species for the development of diagnostic species identification markers.</title>
        <authorList>
            <person name="Giroux E."/>
            <person name="Bilodeau G."/>
        </authorList>
    </citation>
    <scope>NUCLEOTIDE SEQUENCE [LARGE SCALE GENOMIC DNA]</scope>
    <source>
        <strain evidence="5 6">CBS 268.59</strain>
    </source>
</reference>
<keyword evidence="3" id="KW-0819">tRNA processing</keyword>
<sequence length="274" mass="29543">TLLRRITLSLSDPAQNHRLPALAAAYDILALRPTTEKAFLAACNSITEHSLISLDLTQHYPFHWKPKPCMTAVNRGIRFEICYAQATAGTSESRRNFVGNVVGIVRATKGRGLVVSSEARGVLACRAPADVLNLLGVWGLGRERGVEGMGVNPRGVVVNEGIKRSGFRGVIDVIEGSERVVEKEVEKEVHKKGKGKRKAEQESVDGTPQISKRQAKRMRLEALKAAKESSQKPDSTQDSSSKEAVTTSGDTPSNNTSTPDESGMPSTIKAKANG</sequence>
<dbReference type="OrthoDB" id="17948at2759"/>
<feature type="non-terminal residue" evidence="5">
    <location>
        <position position="1"/>
    </location>
</feature>
<protein>
    <submittedName>
        <fullName evidence="5">Putative ribonuclease P protein subunit</fullName>
    </submittedName>
</protein>
<dbReference type="EMBL" id="QGMK01003321">
    <property type="protein sequence ID" value="TVY53232.1"/>
    <property type="molecule type" value="Genomic_DNA"/>
</dbReference>
<name>A0A8T9BS45_9HELO</name>
<dbReference type="InterPro" id="IPR002738">
    <property type="entry name" value="RNase_P_p30"/>
</dbReference>
<accession>A0A8T9BS45</accession>
<evidence type="ECO:0000313" key="6">
    <source>
        <dbReference type="Proteomes" id="UP000469558"/>
    </source>
</evidence>
<dbReference type="Pfam" id="PF01876">
    <property type="entry name" value="RNase_P_p30"/>
    <property type="match status" value="1"/>
</dbReference>
<evidence type="ECO:0000256" key="2">
    <source>
        <dbReference type="ARBA" id="ARBA00007331"/>
    </source>
</evidence>
<comment type="subcellular location">
    <subcellularLocation>
        <location evidence="1">Nucleus</location>
    </subcellularLocation>
</comment>
<evidence type="ECO:0000313" key="5">
    <source>
        <dbReference type="EMBL" id="TVY53232.1"/>
    </source>
</evidence>
<dbReference type="GO" id="GO:0003723">
    <property type="term" value="F:RNA binding"/>
    <property type="evidence" value="ECO:0007669"/>
    <property type="project" value="TreeGrafter"/>
</dbReference>
<comment type="similarity">
    <text evidence="2">Belongs to the eukaryotic/archaeal RNase P protein component 3 family.</text>
</comment>
<gene>
    <name evidence="5" type="ORF">LSUE1_G010368</name>
</gene>
<proteinExistence type="inferred from homology"/>
<dbReference type="SUPFAM" id="SSF89550">
    <property type="entry name" value="PHP domain-like"/>
    <property type="match status" value="1"/>
</dbReference>
<dbReference type="PANTHER" id="PTHR13031">
    <property type="entry name" value="RIBONUCLEASE P SUBUNIT P30"/>
    <property type="match status" value="1"/>
</dbReference>
<dbReference type="PANTHER" id="PTHR13031:SF0">
    <property type="entry name" value="RIBONUCLEASE P PROTEIN SUBUNIT P30"/>
    <property type="match status" value="1"/>
</dbReference>
<comment type="caution">
    <text evidence="5">The sequence shown here is derived from an EMBL/GenBank/DDBJ whole genome shotgun (WGS) entry which is preliminary data.</text>
</comment>